<organism evidence="2">
    <name type="scientific">Anopheles darlingi virus</name>
    <dbReference type="NCBI Taxonomy" id="2546224"/>
    <lineage>
        <taxon>Viruses</taxon>
        <taxon>Riboviria</taxon>
        <taxon>Orthornavirae</taxon>
        <taxon>Negarnaviricota</taxon>
        <taxon>Haploviricotina</taxon>
        <taxon>Monjiviricetes</taxon>
        <taxon>Mononegavirales</taxon>
        <taxon>Xinmoviridae</taxon>
        <taxon>Madalivirus</taxon>
        <taxon>Madalivirus amazonaense</taxon>
    </lineage>
</organism>
<feature type="transmembrane region" description="Helical" evidence="1">
    <location>
        <begin position="581"/>
        <end position="600"/>
    </location>
</feature>
<keyword evidence="1" id="KW-0812">Transmembrane</keyword>
<sequence>MAHVVLVLAVLPLAINCMLIAYDCNQSRLNLTSISLVTTPSCLDESRNVTVTKERVTITQTTLFRTVKYRRCLITAHNSAFRCGKVIDTAHQNSIFSDIVQVSEEECNDIIHKGRYRYSLGGNTVDITINHQFTMTAFVSRGYIRQGSCEPGTPFTRDGVFYDRPVVNTELHIRYSEGEGLVDLEENVVRIEGKSCNFQSGKCFDADLGYVFWEIPKPDCSGEDPKSLIYEGNAELVLEGNGNRYIQVTHSGYDFQILIRNETLYLCGILTWHTEHPRLYVTFLNKDQPSLNLRYPVKSQEVSMLNYINSKIVYSFRHVRESVINLFNTFKQDRCKTHNRITENLMTLATTSPKEFAYAYGGPGYTATTRGEVVYLAQCNPVLVSPDLSRVDCYSEMPVKIGNRSMFMAPRSRILIPVGTKLECLPDMMPKYNIDGKWYHTTTHGLMQSPSPRTISPESIDYEFEPLTGISEGGLYSSEIIEKYQKAVVAPAVQDVITARVVASVSGDSKLPEGYSFAIGFDKSDFTIIEEKVGSFWTQWSTKLKDSGSWFGAVLLGFALYRSLICMISCFVNFRALRQDVGFLLAIPLCLVDAVASLVLHGRLLADRTAKNGGSEVGKHDESINLMEMGERPITRRLK</sequence>
<evidence type="ECO:0000313" key="2">
    <source>
        <dbReference type="EMBL" id="QBK47202.1"/>
    </source>
</evidence>
<keyword evidence="1" id="KW-1133">Transmembrane helix</keyword>
<proteinExistence type="predicted"/>
<dbReference type="Pfam" id="PF24664">
    <property type="entry name" value="Monjiviricetes_fusion"/>
    <property type="match status" value="1"/>
</dbReference>
<keyword evidence="1" id="KW-0472">Membrane</keyword>
<reference evidence="2" key="1">
    <citation type="journal article" date="2019" name="BMC Genomics">
        <title>An insight into the sialotranscriptome and virome of Amazonian anophelines.</title>
        <authorList>
            <person name="Scarpassa V.M."/>
            <person name="Debat H.J."/>
            <person name="Alencar R.B."/>
            <person name="Saraiva J.F."/>
            <person name="Calvo E."/>
            <person name="Arca B."/>
            <person name="Ribeiro J.M."/>
        </authorList>
    </citation>
    <scope>NUCLEOTIDE SEQUENCE</scope>
    <source>
        <strain evidence="2">MAC</strain>
    </source>
</reference>
<dbReference type="EMBL" id="MH822963">
    <property type="protein sequence ID" value="QBK47202.1"/>
    <property type="molecule type" value="Viral_cRNA"/>
</dbReference>
<accession>A0A481XUP6</accession>
<feature type="transmembrane region" description="Helical" evidence="1">
    <location>
        <begin position="550"/>
        <end position="574"/>
    </location>
</feature>
<name>A0A481XUP6_9MONO</name>
<protein>
    <submittedName>
        <fullName evidence="2">Putative glycoprotein</fullName>
    </submittedName>
</protein>
<evidence type="ECO:0000256" key="1">
    <source>
        <dbReference type="SAM" id="Phobius"/>
    </source>
</evidence>